<dbReference type="GO" id="GO:0005840">
    <property type="term" value="C:ribosome"/>
    <property type="evidence" value="ECO:0007669"/>
    <property type="project" value="UniProtKB-KW"/>
</dbReference>
<evidence type="ECO:0000256" key="2">
    <source>
        <dbReference type="ARBA" id="ARBA00022730"/>
    </source>
</evidence>
<dbReference type="HAMAP" id="MF_01363">
    <property type="entry name" value="Ribosomal_bL21"/>
    <property type="match status" value="1"/>
</dbReference>
<dbReference type="KEGG" id="fsa:C5Q98_00945"/>
<dbReference type="InterPro" id="IPR001787">
    <property type="entry name" value="Ribosomal_bL21"/>
</dbReference>
<dbReference type="InterPro" id="IPR018258">
    <property type="entry name" value="Ribosomal_bL21_CS"/>
</dbReference>
<dbReference type="OrthoDB" id="9813334at2"/>
<dbReference type="GO" id="GO:0006412">
    <property type="term" value="P:translation"/>
    <property type="evidence" value="ECO:0007669"/>
    <property type="project" value="UniProtKB-UniRule"/>
</dbReference>
<keyword evidence="9" id="KW-1185">Reference proteome</keyword>
<organism evidence="8 9">
    <name type="scientific">Fastidiosipila sanguinis</name>
    <dbReference type="NCBI Taxonomy" id="236753"/>
    <lineage>
        <taxon>Bacteria</taxon>
        <taxon>Bacillati</taxon>
        <taxon>Bacillota</taxon>
        <taxon>Clostridia</taxon>
        <taxon>Eubacteriales</taxon>
        <taxon>Oscillospiraceae</taxon>
        <taxon>Fastidiosipila</taxon>
    </lineage>
</organism>
<evidence type="ECO:0000256" key="1">
    <source>
        <dbReference type="ARBA" id="ARBA00008563"/>
    </source>
</evidence>
<keyword evidence="4 6" id="KW-0689">Ribosomal protein</keyword>
<dbReference type="GO" id="GO:0019843">
    <property type="term" value="F:rRNA binding"/>
    <property type="evidence" value="ECO:0007669"/>
    <property type="project" value="UniProtKB-UniRule"/>
</dbReference>
<evidence type="ECO:0000256" key="5">
    <source>
        <dbReference type="ARBA" id="ARBA00023274"/>
    </source>
</evidence>
<evidence type="ECO:0000256" key="4">
    <source>
        <dbReference type="ARBA" id="ARBA00022980"/>
    </source>
</evidence>
<dbReference type="Proteomes" id="UP000237947">
    <property type="component" value="Chromosome"/>
</dbReference>
<protein>
    <recommendedName>
        <fullName evidence="6">Large ribosomal subunit protein bL21</fullName>
    </recommendedName>
</protein>
<dbReference type="GO" id="GO:0003735">
    <property type="term" value="F:structural constituent of ribosome"/>
    <property type="evidence" value="ECO:0007669"/>
    <property type="project" value="InterPro"/>
</dbReference>
<sequence length="96" mass="10873">MYAVIRSGGKQYRVEEGQVVYLEKLEGEVGDTVELETLAVADDAGIKFGEVASVKAEIVKHGRGKKIRVFKYKPKKRYRRTQGHRQAYTSVRITSI</sequence>
<accession>A0A2S0KLH0</accession>
<dbReference type="GO" id="GO:1990904">
    <property type="term" value="C:ribonucleoprotein complex"/>
    <property type="evidence" value="ECO:0007669"/>
    <property type="project" value="UniProtKB-KW"/>
</dbReference>
<dbReference type="PANTHER" id="PTHR21349">
    <property type="entry name" value="50S RIBOSOMAL PROTEIN L21"/>
    <property type="match status" value="1"/>
</dbReference>
<keyword evidence="5 6" id="KW-0687">Ribonucleoprotein</keyword>
<dbReference type="Pfam" id="PF00829">
    <property type="entry name" value="Ribosomal_L21p"/>
    <property type="match status" value="1"/>
</dbReference>
<evidence type="ECO:0000313" key="9">
    <source>
        <dbReference type="Proteomes" id="UP000237947"/>
    </source>
</evidence>
<reference evidence="9" key="1">
    <citation type="submission" date="2018-02" db="EMBL/GenBank/DDBJ databases">
        <authorList>
            <person name="Holder M.E."/>
            <person name="Ajami N.J."/>
            <person name="Petrosino J.F."/>
        </authorList>
    </citation>
    <scope>NUCLEOTIDE SEQUENCE [LARGE SCALE GENOMIC DNA]</scope>
    <source>
        <strain evidence="9">CCUG 47711</strain>
    </source>
</reference>
<proteinExistence type="inferred from homology"/>
<comment type="function">
    <text evidence="6 7">This protein binds to 23S rRNA in the presence of protein L20.</text>
</comment>
<comment type="similarity">
    <text evidence="1 6 7">Belongs to the bacterial ribosomal protein bL21 family.</text>
</comment>
<dbReference type="PROSITE" id="PS01169">
    <property type="entry name" value="RIBOSOMAL_L21"/>
    <property type="match status" value="1"/>
</dbReference>
<dbReference type="NCBIfam" id="TIGR00061">
    <property type="entry name" value="L21"/>
    <property type="match status" value="1"/>
</dbReference>
<dbReference type="InterPro" id="IPR036164">
    <property type="entry name" value="bL21-like_sf"/>
</dbReference>
<keyword evidence="2 6" id="KW-0699">rRNA-binding</keyword>
<evidence type="ECO:0000256" key="3">
    <source>
        <dbReference type="ARBA" id="ARBA00022884"/>
    </source>
</evidence>
<gene>
    <name evidence="6 8" type="primary">rplU</name>
    <name evidence="8" type="ORF">C5Q98_00945</name>
</gene>
<dbReference type="EMBL" id="CP027226">
    <property type="protein sequence ID" value="AVM41885.1"/>
    <property type="molecule type" value="Genomic_DNA"/>
</dbReference>
<evidence type="ECO:0000256" key="6">
    <source>
        <dbReference type="HAMAP-Rule" id="MF_01363"/>
    </source>
</evidence>
<dbReference type="PANTHER" id="PTHR21349:SF0">
    <property type="entry name" value="LARGE RIBOSOMAL SUBUNIT PROTEIN BL21M"/>
    <property type="match status" value="1"/>
</dbReference>
<dbReference type="InterPro" id="IPR028909">
    <property type="entry name" value="bL21-like"/>
</dbReference>
<dbReference type="AlphaFoldDB" id="A0A2S0KLH0"/>
<dbReference type="RefSeq" id="WP_106011871.1">
    <property type="nucleotide sequence ID" value="NZ_CP027226.1"/>
</dbReference>
<name>A0A2S0KLH0_9FIRM</name>
<dbReference type="GO" id="GO:0005737">
    <property type="term" value="C:cytoplasm"/>
    <property type="evidence" value="ECO:0007669"/>
    <property type="project" value="UniProtKB-ARBA"/>
</dbReference>
<evidence type="ECO:0000256" key="7">
    <source>
        <dbReference type="RuleBase" id="RU000562"/>
    </source>
</evidence>
<dbReference type="SUPFAM" id="SSF141091">
    <property type="entry name" value="L21p-like"/>
    <property type="match status" value="1"/>
</dbReference>
<keyword evidence="3 6" id="KW-0694">RNA-binding</keyword>
<comment type="subunit">
    <text evidence="6">Part of the 50S ribosomal subunit. Contacts protein L20.</text>
</comment>
<evidence type="ECO:0000313" key="8">
    <source>
        <dbReference type="EMBL" id="AVM41885.1"/>
    </source>
</evidence>